<accession>A0A1Y1VUP9</accession>
<dbReference type="RefSeq" id="XP_040739411.1">
    <property type="nucleotide sequence ID" value="XM_040890729.1"/>
</dbReference>
<dbReference type="AlphaFoldDB" id="A0A1Y1VUP9"/>
<evidence type="ECO:0000313" key="2">
    <source>
        <dbReference type="EMBL" id="ORX64923.1"/>
    </source>
</evidence>
<feature type="region of interest" description="Disordered" evidence="1">
    <location>
        <begin position="1"/>
        <end position="87"/>
    </location>
</feature>
<organism evidence="2 3">
    <name type="scientific">Linderina pennispora</name>
    <dbReference type="NCBI Taxonomy" id="61395"/>
    <lineage>
        <taxon>Eukaryota</taxon>
        <taxon>Fungi</taxon>
        <taxon>Fungi incertae sedis</taxon>
        <taxon>Zoopagomycota</taxon>
        <taxon>Kickxellomycotina</taxon>
        <taxon>Kickxellomycetes</taxon>
        <taxon>Kickxellales</taxon>
        <taxon>Kickxellaceae</taxon>
        <taxon>Linderina</taxon>
    </lineage>
</organism>
<dbReference type="GeneID" id="63807377"/>
<dbReference type="OrthoDB" id="277439at2759"/>
<feature type="compositionally biased region" description="Basic and acidic residues" evidence="1">
    <location>
        <begin position="40"/>
        <end position="50"/>
    </location>
</feature>
<reference evidence="2 3" key="1">
    <citation type="submission" date="2016-07" db="EMBL/GenBank/DDBJ databases">
        <title>Pervasive Adenine N6-methylation of Active Genes in Fungi.</title>
        <authorList>
            <consortium name="DOE Joint Genome Institute"/>
            <person name="Mondo S.J."/>
            <person name="Dannebaum R.O."/>
            <person name="Kuo R.C."/>
            <person name="Labutti K."/>
            <person name="Haridas S."/>
            <person name="Kuo A."/>
            <person name="Salamov A."/>
            <person name="Ahrendt S.R."/>
            <person name="Lipzen A."/>
            <person name="Sullivan W."/>
            <person name="Andreopoulos W.B."/>
            <person name="Clum A."/>
            <person name="Lindquist E."/>
            <person name="Daum C."/>
            <person name="Ramamoorthy G.K."/>
            <person name="Gryganskyi A."/>
            <person name="Culley D."/>
            <person name="Magnuson J.K."/>
            <person name="James T.Y."/>
            <person name="O'Malley M.A."/>
            <person name="Stajich J.E."/>
            <person name="Spatafora J.W."/>
            <person name="Visel A."/>
            <person name="Grigoriev I.V."/>
        </authorList>
    </citation>
    <scope>NUCLEOTIDE SEQUENCE [LARGE SCALE GENOMIC DNA]</scope>
    <source>
        <strain evidence="2 3">ATCC 12442</strain>
    </source>
</reference>
<keyword evidence="3" id="KW-1185">Reference proteome</keyword>
<protein>
    <submittedName>
        <fullName evidence="2">Uncharacterized protein</fullName>
    </submittedName>
</protein>
<evidence type="ECO:0000313" key="3">
    <source>
        <dbReference type="Proteomes" id="UP000193922"/>
    </source>
</evidence>
<name>A0A1Y1VUP9_9FUNG</name>
<gene>
    <name evidence="2" type="ORF">DL89DRAFT_296811</name>
</gene>
<evidence type="ECO:0000256" key="1">
    <source>
        <dbReference type="SAM" id="MobiDB-lite"/>
    </source>
</evidence>
<dbReference type="Proteomes" id="UP000193922">
    <property type="component" value="Unassembled WGS sequence"/>
</dbReference>
<comment type="caution">
    <text evidence="2">The sequence shown here is derived from an EMBL/GenBank/DDBJ whole genome shotgun (WGS) entry which is preliminary data.</text>
</comment>
<feature type="non-terminal residue" evidence="2">
    <location>
        <position position="87"/>
    </location>
</feature>
<feature type="compositionally biased region" description="Polar residues" evidence="1">
    <location>
        <begin position="17"/>
        <end position="39"/>
    </location>
</feature>
<dbReference type="EMBL" id="MCFD01000057">
    <property type="protein sequence ID" value="ORX64923.1"/>
    <property type="molecule type" value="Genomic_DNA"/>
</dbReference>
<sequence>MGGQRKAMNRRGKKSDLPQSSYDVFEASDNSEAEQLTNRRQLERVDVRDYEVDEIDSSDDEDIDSDGAFDESDEEQFGSYKTKTAKG</sequence>
<feature type="compositionally biased region" description="Acidic residues" evidence="1">
    <location>
        <begin position="51"/>
        <end position="76"/>
    </location>
</feature>
<proteinExistence type="predicted"/>